<dbReference type="VEuPathDB" id="VectorBase:GPAI045220"/>
<organism evidence="1 2">
    <name type="scientific">Glossina pallidipes</name>
    <name type="common">Tsetse fly</name>
    <dbReference type="NCBI Taxonomy" id="7398"/>
    <lineage>
        <taxon>Eukaryota</taxon>
        <taxon>Metazoa</taxon>
        <taxon>Ecdysozoa</taxon>
        <taxon>Arthropoda</taxon>
        <taxon>Hexapoda</taxon>
        <taxon>Insecta</taxon>
        <taxon>Pterygota</taxon>
        <taxon>Neoptera</taxon>
        <taxon>Endopterygota</taxon>
        <taxon>Diptera</taxon>
        <taxon>Brachycera</taxon>
        <taxon>Muscomorpha</taxon>
        <taxon>Hippoboscoidea</taxon>
        <taxon>Glossinidae</taxon>
        <taxon>Glossina</taxon>
    </lineage>
</organism>
<keyword evidence="2" id="KW-1185">Reference proteome</keyword>
<dbReference type="EnsemblMetazoa" id="GPAI045220-RA">
    <property type="protein sequence ID" value="GPAI045220-PA"/>
    <property type="gene ID" value="GPAI045220"/>
</dbReference>
<proteinExistence type="predicted"/>
<name>A0A1B0AGS8_GLOPL</name>
<dbReference type="Proteomes" id="UP000092445">
    <property type="component" value="Unassembled WGS sequence"/>
</dbReference>
<dbReference type="AlphaFoldDB" id="A0A1B0AGS8"/>
<sequence>MNCKNLLSAFSSYVRIKLTDILENKLNRDEFIKFWHCLLRGFSLASFEAREKRFACVKYFLDGLLNVELAYRQTYDLIRRLCPALQTFRNEDLVEVCIVKKRCLFPYEFLKFRLNFVSRKIREILVVLSKYLLSLILNKQNREKIPTFRCHHRQLQ</sequence>
<reference evidence="1" key="2">
    <citation type="submission" date="2020-05" db="UniProtKB">
        <authorList>
            <consortium name="EnsemblMetazoa"/>
        </authorList>
    </citation>
    <scope>IDENTIFICATION</scope>
    <source>
        <strain evidence="1">IAEA</strain>
    </source>
</reference>
<reference evidence="2" key="1">
    <citation type="submission" date="2014-03" db="EMBL/GenBank/DDBJ databases">
        <authorList>
            <person name="Aksoy S."/>
            <person name="Warren W."/>
            <person name="Wilson R.K."/>
        </authorList>
    </citation>
    <scope>NUCLEOTIDE SEQUENCE [LARGE SCALE GENOMIC DNA]</scope>
    <source>
        <strain evidence="2">IAEA</strain>
    </source>
</reference>
<evidence type="ECO:0000313" key="1">
    <source>
        <dbReference type="EnsemblMetazoa" id="GPAI045220-PA"/>
    </source>
</evidence>
<accession>A0A1B0AGS8</accession>
<dbReference type="STRING" id="7398.A0A1B0AGS8"/>
<evidence type="ECO:0000313" key="2">
    <source>
        <dbReference type="Proteomes" id="UP000092445"/>
    </source>
</evidence>
<protein>
    <submittedName>
        <fullName evidence="1">Uncharacterized protein</fullName>
    </submittedName>
</protein>